<protein>
    <submittedName>
        <fullName evidence="1">Uncharacterized protein</fullName>
    </submittedName>
</protein>
<dbReference type="RefSeq" id="WP_156426023.1">
    <property type="nucleotide sequence ID" value="NZ_BMMH01000008.1"/>
</dbReference>
<proteinExistence type="predicted"/>
<dbReference type="EMBL" id="BMMH01000008">
    <property type="protein sequence ID" value="GGL22746.1"/>
    <property type="molecule type" value="Genomic_DNA"/>
</dbReference>
<dbReference type="Proteomes" id="UP000638263">
    <property type="component" value="Unassembled WGS sequence"/>
</dbReference>
<comment type="caution">
    <text evidence="1">The sequence shown here is derived from an EMBL/GenBank/DDBJ whole genome shotgun (WGS) entry which is preliminary data.</text>
</comment>
<reference evidence="1" key="1">
    <citation type="journal article" date="2014" name="Int. J. Syst. Evol. Microbiol.">
        <title>Complete genome sequence of Corynebacterium casei LMG S-19264T (=DSM 44701T), isolated from a smear-ripened cheese.</title>
        <authorList>
            <consortium name="US DOE Joint Genome Institute (JGI-PGF)"/>
            <person name="Walter F."/>
            <person name="Albersmeier A."/>
            <person name="Kalinowski J."/>
            <person name="Ruckert C."/>
        </authorList>
    </citation>
    <scope>NUCLEOTIDE SEQUENCE</scope>
    <source>
        <strain evidence="1">CGMCC 4.3508</strain>
    </source>
</reference>
<reference evidence="1" key="2">
    <citation type="submission" date="2020-09" db="EMBL/GenBank/DDBJ databases">
        <authorList>
            <person name="Sun Q."/>
            <person name="Zhou Y."/>
        </authorList>
    </citation>
    <scope>NUCLEOTIDE SEQUENCE</scope>
    <source>
        <strain evidence="1">CGMCC 4.3508</strain>
    </source>
</reference>
<evidence type="ECO:0000313" key="2">
    <source>
        <dbReference type="Proteomes" id="UP000638263"/>
    </source>
</evidence>
<keyword evidence="2" id="KW-1185">Reference proteome</keyword>
<gene>
    <name evidence="1" type="ORF">GCM10011588_42130</name>
</gene>
<evidence type="ECO:0000313" key="1">
    <source>
        <dbReference type="EMBL" id="GGL22746.1"/>
    </source>
</evidence>
<accession>A0A917VV42</accession>
<sequence length="55" mass="6231">MAFARGRYIAIVHRLYDDDDKLVVVPAESPDLDDDAIATAVEFQENPGEYIIVRH</sequence>
<dbReference type="AlphaFoldDB" id="A0A917VV42"/>
<name>A0A917VV42_9NOCA</name>
<organism evidence="1 2">
    <name type="scientific">Nocardia jinanensis</name>
    <dbReference type="NCBI Taxonomy" id="382504"/>
    <lineage>
        <taxon>Bacteria</taxon>
        <taxon>Bacillati</taxon>
        <taxon>Actinomycetota</taxon>
        <taxon>Actinomycetes</taxon>
        <taxon>Mycobacteriales</taxon>
        <taxon>Nocardiaceae</taxon>
        <taxon>Nocardia</taxon>
    </lineage>
</organism>